<keyword evidence="2" id="KW-1133">Transmembrane helix</keyword>
<evidence type="ECO:0000256" key="1">
    <source>
        <dbReference type="SAM" id="MobiDB-lite"/>
    </source>
</evidence>
<name>A0AAD3GZG7_9STRA</name>
<evidence type="ECO:0000313" key="3">
    <source>
        <dbReference type="EMBL" id="GFH44701.1"/>
    </source>
</evidence>
<evidence type="ECO:0008006" key="5">
    <source>
        <dbReference type="Google" id="ProtNLM"/>
    </source>
</evidence>
<comment type="caution">
    <text evidence="3">The sequence shown here is derived from an EMBL/GenBank/DDBJ whole genome shotgun (WGS) entry which is preliminary data.</text>
</comment>
<keyword evidence="2" id="KW-0472">Membrane</keyword>
<sequence>MVAAESSSNNVVNLLPSNEKPESLQERITSTESLQSKSSLKEKVKDKARQKVYKIRDRTVPVTKKQKRSRFMPGKRYLAFLWVANLFHPVFVLASNLKGKFMNEEDHHHHHRHGHHEEEDELSEGEENLLVEEGEDGRLHLIANDHELLVD</sequence>
<proteinExistence type="predicted"/>
<accession>A0AAD3GZG7</accession>
<feature type="region of interest" description="Disordered" evidence="1">
    <location>
        <begin position="1"/>
        <end position="47"/>
    </location>
</feature>
<protein>
    <recommendedName>
        <fullName evidence="5">Transmembrane protein</fullName>
    </recommendedName>
</protein>
<organism evidence="3 4">
    <name type="scientific">Chaetoceros tenuissimus</name>
    <dbReference type="NCBI Taxonomy" id="426638"/>
    <lineage>
        <taxon>Eukaryota</taxon>
        <taxon>Sar</taxon>
        <taxon>Stramenopiles</taxon>
        <taxon>Ochrophyta</taxon>
        <taxon>Bacillariophyta</taxon>
        <taxon>Coscinodiscophyceae</taxon>
        <taxon>Chaetocerotophycidae</taxon>
        <taxon>Chaetocerotales</taxon>
        <taxon>Chaetocerotaceae</taxon>
        <taxon>Chaetoceros</taxon>
    </lineage>
</organism>
<feature type="compositionally biased region" description="Low complexity" evidence="1">
    <location>
        <begin position="1"/>
        <end position="18"/>
    </location>
</feature>
<dbReference type="Proteomes" id="UP001054902">
    <property type="component" value="Unassembled WGS sequence"/>
</dbReference>
<feature type="region of interest" description="Disordered" evidence="1">
    <location>
        <begin position="105"/>
        <end position="125"/>
    </location>
</feature>
<gene>
    <name evidence="3" type="ORF">CTEN210_01175</name>
</gene>
<reference evidence="3 4" key="1">
    <citation type="journal article" date="2021" name="Sci. Rep.">
        <title>The genome of the diatom Chaetoceros tenuissimus carries an ancient integrated fragment of an extant virus.</title>
        <authorList>
            <person name="Hongo Y."/>
            <person name="Kimura K."/>
            <person name="Takaki Y."/>
            <person name="Yoshida Y."/>
            <person name="Baba S."/>
            <person name="Kobayashi G."/>
            <person name="Nagasaki K."/>
            <person name="Hano T."/>
            <person name="Tomaru Y."/>
        </authorList>
    </citation>
    <scope>NUCLEOTIDE SEQUENCE [LARGE SCALE GENOMIC DNA]</scope>
    <source>
        <strain evidence="3 4">NIES-3715</strain>
    </source>
</reference>
<evidence type="ECO:0000256" key="2">
    <source>
        <dbReference type="SAM" id="Phobius"/>
    </source>
</evidence>
<keyword evidence="2" id="KW-0812">Transmembrane</keyword>
<keyword evidence="4" id="KW-1185">Reference proteome</keyword>
<evidence type="ECO:0000313" key="4">
    <source>
        <dbReference type="Proteomes" id="UP001054902"/>
    </source>
</evidence>
<dbReference type="EMBL" id="BLLK01000020">
    <property type="protein sequence ID" value="GFH44701.1"/>
    <property type="molecule type" value="Genomic_DNA"/>
</dbReference>
<dbReference type="AlphaFoldDB" id="A0AAD3GZG7"/>
<feature type="transmembrane region" description="Helical" evidence="2">
    <location>
        <begin position="77"/>
        <end position="97"/>
    </location>
</feature>